<feature type="transmembrane region" description="Helical" evidence="5">
    <location>
        <begin position="165"/>
        <end position="183"/>
    </location>
</feature>
<proteinExistence type="predicted"/>
<evidence type="ECO:0000256" key="4">
    <source>
        <dbReference type="ARBA" id="ARBA00023136"/>
    </source>
</evidence>
<feature type="transmembrane region" description="Helical" evidence="5">
    <location>
        <begin position="115"/>
        <end position="134"/>
    </location>
</feature>
<evidence type="ECO:0000256" key="1">
    <source>
        <dbReference type="ARBA" id="ARBA00004141"/>
    </source>
</evidence>
<evidence type="ECO:0000256" key="2">
    <source>
        <dbReference type="ARBA" id="ARBA00022692"/>
    </source>
</evidence>
<dbReference type="SUPFAM" id="SSF103481">
    <property type="entry name" value="Multidrug resistance efflux transporter EmrE"/>
    <property type="match status" value="2"/>
</dbReference>
<evidence type="ECO:0000313" key="8">
    <source>
        <dbReference type="Proteomes" id="UP000245539"/>
    </source>
</evidence>
<feature type="transmembrane region" description="Helical" evidence="5">
    <location>
        <begin position="204"/>
        <end position="221"/>
    </location>
</feature>
<dbReference type="EMBL" id="QGKM01000014">
    <property type="protein sequence ID" value="PWQ98884.1"/>
    <property type="molecule type" value="Genomic_DNA"/>
</dbReference>
<dbReference type="Pfam" id="PF00892">
    <property type="entry name" value="EamA"/>
    <property type="match status" value="1"/>
</dbReference>
<feature type="transmembrane region" description="Helical" evidence="5">
    <location>
        <begin position="141"/>
        <end position="159"/>
    </location>
</feature>
<dbReference type="PANTHER" id="PTHR32322">
    <property type="entry name" value="INNER MEMBRANE TRANSPORTER"/>
    <property type="match status" value="1"/>
</dbReference>
<name>A0A317CJX3_9GAMM</name>
<dbReference type="AlphaFoldDB" id="A0A317CJX3"/>
<keyword evidence="8" id="KW-1185">Reference proteome</keyword>
<protein>
    <submittedName>
        <fullName evidence="7">EamA family transporter</fullName>
    </submittedName>
</protein>
<dbReference type="InterPro" id="IPR037185">
    <property type="entry name" value="EmrE-like"/>
</dbReference>
<keyword evidence="3 5" id="KW-1133">Transmembrane helix</keyword>
<feature type="transmembrane region" description="Helical" evidence="5">
    <location>
        <begin position="28"/>
        <end position="45"/>
    </location>
</feature>
<comment type="caution">
    <text evidence="7">The sequence shown here is derived from an EMBL/GenBank/DDBJ whole genome shotgun (WGS) entry which is preliminary data.</text>
</comment>
<feature type="transmembrane region" description="Helical" evidence="5">
    <location>
        <begin position="91"/>
        <end position="109"/>
    </location>
</feature>
<dbReference type="Proteomes" id="UP000245539">
    <property type="component" value="Unassembled WGS sequence"/>
</dbReference>
<feature type="transmembrane region" description="Helical" evidence="5">
    <location>
        <begin position="282"/>
        <end position="304"/>
    </location>
</feature>
<feature type="transmembrane region" description="Helical" evidence="5">
    <location>
        <begin position="227"/>
        <end position="245"/>
    </location>
</feature>
<accession>A0A317CJX3</accession>
<evidence type="ECO:0000313" key="7">
    <source>
        <dbReference type="EMBL" id="PWQ98884.1"/>
    </source>
</evidence>
<keyword evidence="4 5" id="KW-0472">Membrane</keyword>
<keyword evidence="2 5" id="KW-0812">Transmembrane</keyword>
<dbReference type="PANTHER" id="PTHR32322:SF9">
    <property type="entry name" value="AMINO-ACID METABOLITE EFFLUX PUMP-RELATED"/>
    <property type="match status" value="1"/>
</dbReference>
<dbReference type="OrthoDB" id="321830at2"/>
<dbReference type="GO" id="GO:0016020">
    <property type="term" value="C:membrane"/>
    <property type="evidence" value="ECO:0007669"/>
    <property type="project" value="UniProtKB-SubCell"/>
</dbReference>
<evidence type="ECO:0000259" key="6">
    <source>
        <dbReference type="Pfam" id="PF00892"/>
    </source>
</evidence>
<feature type="domain" description="EamA" evidence="6">
    <location>
        <begin position="168"/>
        <end position="298"/>
    </location>
</feature>
<dbReference type="InterPro" id="IPR000620">
    <property type="entry name" value="EamA_dom"/>
</dbReference>
<organism evidence="7 8">
    <name type="scientific">Leucothrix pacifica</name>
    <dbReference type="NCBI Taxonomy" id="1247513"/>
    <lineage>
        <taxon>Bacteria</taxon>
        <taxon>Pseudomonadati</taxon>
        <taxon>Pseudomonadota</taxon>
        <taxon>Gammaproteobacteria</taxon>
        <taxon>Thiotrichales</taxon>
        <taxon>Thiotrichaceae</taxon>
        <taxon>Leucothrix</taxon>
    </lineage>
</organism>
<gene>
    <name evidence="7" type="ORF">DKW60_07490</name>
</gene>
<feature type="transmembrane region" description="Helical" evidence="5">
    <location>
        <begin position="257"/>
        <end position="276"/>
    </location>
</feature>
<evidence type="ECO:0000256" key="3">
    <source>
        <dbReference type="ARBA" id="ARBA00022989"/>
    </source>
</evidence>
<sequence>MALIAFAANSILCRLALGTEAIDASGFTVIRLATGAVVLLLIVGIQMQRTQGTTSDSGINHNDVTTQPIAGSNDGGTRSVVRASLMKKGSWFAAVMLFTYAATFSFAYVSMDTGTGALILFGAVQLTMIAVSLIRGNRLYWLEWLGVILAFGGFVYLVLPGLGTPSLIGFILMSLSGVAWGFYTLRGQGSEDPLGDTTSNFARTVPMAIVLFVLMLSQLQLTAQGVLLAMLSGGIASGVGYTIWYSALRGLSSTQAAVLQLLVPVIAAVGGVIFMQEAITSRLLLSGVMILGGILLVVLGRYYLSQCRMNQNT</sequence>
<evidence type="ECO:0000256" key="5">
    <source>
        <dbReference type="SAM" id="Phobius"/>
    </source>
</evidence>
<dbReference type="InterPro" id="IPR050638">
    <property type="entry name" value="AA-Vitamin_Transporters"/>
</dbReference>
<reference evidence="7 8" key="1">
    <citation type="submission" date="2018-05" db="EMBL/GenBank/DDBJ databases">
        <title>Leucothrix arctica sp. nov., isolated from Arctic seawater.</title>
        <authorList>
            <person name="Choi A."/>
            <person name="Baek K."/>
        </authorList>
    </citation>
    <scope>NUCLEOTIDE SEQUENCE [LARGE SCALE GENOMIC DNA]</scope>
    <source>
        <strain evidence="7 8">JCM 18388</strain>
    </source>
</reference>
<comment type="subcellular location">
    <subcellularLocation>
        <location evidence="1">Membrane</location>
        <topology evidence="1">Multi-pass membrane protein</topology>
    </subcellularLocation>
</comment>